<proteinExistence type="predicted"/>
<dbReference type="AlphaFoldDB" id="A0A4Y2DIB0"/>
<dbReference type="Proteomes" id="UP000499080">
    <property type="component" value="Unassembled WGS sequence"/>
</dbReference>
<organism evidence="1 2">
    <name type="scientific">Araneus ventricosus</name>
    <name type="common">Orbweaver spider</name>
    <name type="synonym">Epeira ventricosa</name>
    <dbReference type="NCBI Taxonomy" id="182803"/>
    <lineage>
        <taxon>Eukaryota</taxon>
        <taxon>Metazoa</taxon>
        <taxon>Ecdysozoa</taxon>
        <taxon>Arthropoda</taxon>
        <taxon>Chelicerata</taxon>
        <taxon>Arachnida</taxon>
        <taxon>Araneae</taxon>
        <taxon>Araneomorphae</taxon>
        <taxon>Entelegynae</taxon>
        <taxon>Araneoidea</taxon>
        <taxon>Araneidae</taxon>
        <taxon>Araneus</taxon>
    </lineage>
</organism>
<gene>
    <name evidence="1" type="ORF">AVEN_210943_1</name>
</gene>
<accession>A0A4Y2DIB0</accession>
<evidence type="ECO:0000313" key="2">
    <source>
        <dbReference type="Proteomes" id="UP000499080"/>
    </source>
</evidence>
<sequence length="166" mass="18604">MLRGMRNLHNFTFNDVFPIRQISQIRHVYTLDFRYPQNQNSIGAKSGDGAGHGNDKFREMTLSPNCCCGTSRTLVAACGGAILPAYSVIKSISLLQFWNDITSRYRCVAINGYIFLIDKDRMKNSEHNTEGKLLGVHNNCPSLGHTGSNSFFARHCEACSRPLMRV</sequence>
<name>A0A4Y2DIB0_ARAVE</name>
<comment type="caution">
    <text evidence="1">The sequence shown here is derived from an EMBL/GenBank/DDBJ whole genome shotgun (WGS) entry which is preliminary data.</text>
</comment>
<evidence type="ECO:0000313" key="1">
    <source>
        <dbReference type="EMBL" id="GBM15315.1"/>
    </source>
</evidence>
<protein>
    <submittedName>
        <fullName evidence="1">Uncharacterized protein</fullName>
    </submittedName>
</protein>
<reference evidence="1 2" key="1">
    <citation type="journal article" date="2019" name="Sci. Rep.">
        <title>Orb-weaving spider Araneus ventricosus genome elucidates the spidroin gene catalogue.</title>
        <authorList>
            <person name="Kono N."/>
            <person name="Nakamura H."/>
            <person name="Ohtoshi R."/>
            <person name="Moran D.A.P."/>
            <person name="Shinohara A."/>
            <person name="Yoshida Y."/>
            <person name="Fujiwara M."/>
            <person name="Mori M."/>
            <person name="Tomita M."/>
            <person name="Arakawa K."/>
        </authorList>
    </citation>
    <scope>NUCLEOTIDE SEQUENCE [LARGE SCALE GENOMIC DNA]</scope>
</reference>
<keyword evidence="2" id="KW-1185">Reference proteome</keyword>
<dbReference type="EMBL" id="BGPR01000358">
    <property type="protein sequence ID" value="GBM15315.1"/>
    <property type="molecule type" value="Genomic_DNA"/>
</dbReference>